<dbReference type="PANTHER" id="PTHR21575:SF12">
    <property type="entry name" value="PROTEIN HID1"/>
    <property type="match status" value="1"/>
</dbReference>
<protein>
    <recommendedName>
        <fullName evidence="4">Protein HID1</fullName>
    </recommendedName>
</protein>
<feature type="region of interest" description="Disordered" evidence="1">
    <location>
        <begin position="579"/>
        <end position="635"/>
    </location>
</feature>
<organism evidence="2 3">
    <name type="scientific">Orchesella dallaii</name>
    <dbReference type="NCBI Taxonomy" id="48710"/>
    <lineage>
        <taxon>Eukaryota</taxon>
        <taxon>Metazoa</taxon>
        <taxon>Ecdysozoa</taxon>
        <taxon>Arthropoda</taxon>
        <taxon>Hexapoda</taxon>
        <taxon>Collembola</taxon>
        <taxon>Entomobryomorpha</taxon>
        <taxon>Entomobryoidea</taxon>
        <taxon>Orchesellidae</taxon>
        <taxon>Orchesellinae</taxon>
        <taxon>Orchesella</taxon>
    </lineage>
</organism>
<proteinExistence type="predicted"/>
<dbReference type="InterPro" id="IPR026705">
    <property type="entry name" value="Hid-1/Ecm30"/>
</dbReference>
<gene>
    <name evidence="2" type="ORF">ODALV1_LOCUS10936</name>
</gene>
<evidence type="ECO:0000313" key="3">
    <source>
        <dbReference type="Proteomes" id="UP001642540"/>
    </source>
</evidence>
<dbReference type="PANTHER" id="PTHR21575">
    <property type="entry name" value="PROTEIN HID1"/>
    <property type="match status" value="1"/>
</dbReference>
<accession>A0ABP1QFV6</accession>
<dbReference type="EMBL" id="CAXLJM020000033">
    <property type="protein sequence ID" value="CAL8101740.1"/>
    <property type="molecule type" value="Genomic_DNA"/>
</dbReference>
<comment type="caution">
    <text evidence="2">The sequence shown here is derived from an EMBL/GenBank/DDBJ whole genome shotgun (WGS) entry which is preliminary data.</text>
</comment>
<feature type="compositionally biased region" description="Polar residues" evidence="1">
    <location>
        <begin position="719"/>
        <end position="756"/>
    </location>
</feature>
<name>A0ABP1QFV6_9HEXA</name>
<keyword evidence="3" id="KW-1185">Reference proteome</keyword>
<feature type="compositionally biased region" description="Polar residues" evidence="1">
    <location>
        <begin position="609"/>
        <end position="621"/>
    </location>
</feature>
<feature type="compositionally biased region" description="Low complexity" evidence="1">
    <location>
        <begin position="585"/>
        <end position="600"/>
    </location>
</feature>
<evidence type="ECO:0000313" key="2">
    <source>
        <dbReference type="EMBL" id="CAL8101740.1"/>
    </source>
</evidence>
<reference evidence="2 3" key="1">
    <citation type="submission" date="2024-08" db="EMBL/GenBank/DDBJ databases">
        <authorList>
            <person name="Cucini C."/>
            <person name="Frati F."/>
        </authorList>
    </citation>
    <scope>NUCLEOTIDE SEQUENCE [LARGE SCALE GENOMIC DNA]</scope>
</reference>
<evidence type="ECO:0000256" key="1">
    <source>
        <dbReference type="SAM" id="MobiDB-lite"/>
    </source>
</evidence>
<sequence length="909" mass="102392">MGNADTKLNFRKAFVELSTKTRPIDPSDEDFWDQFWADNVDSPQDVFTLIPASEIRQLRDESPNNLATLCYKAVEKLVKAVDTSCRTQQDQQTALNCVRLLTRIIPYMLEDPDWRTFFWSSLPSGQPQEDEDTLPLAKALISALCDLLFCPDFTVAANKKSGPDRAEDLQSIDSCEYIWEAGVGFAYSPPHVPAHDANRTEILKLLMACFSETIYIQPVGDALIPNRWIEYFSSSDNRHALPLFTSLLNVICSYDPVGSYGIPYNHLIFTDSREALVESALQVLVVVLDHDTNNSTEEDTQPNMDNLFINYLSRVHREEDFYFILRGFTKLLNNPLQQTYLPNSTKKIQFHQELLIFFWKTCDYNKKFLYFVLKTSDALDILVPILYHLNDARADQSRVGLMHIGVFILLLLSGERNFGVRLNKPYTTSVPMDIPVFSGTHADLMIIIFHKIITTGHQRLQPLFDCLLTILVNVSPYLKTLSMVASTKLLHFLEAFSTPWFLFSSPNNHHLVFFLLEIFNNVIQYQFDGNSNLVYTIIRKRHVFHALANLATDSSSINRSLLRKSPLIKKPSKGKLDLLKEKADPPNQHDQQHQQNQSSAEIKDRKPSTDSIVSVVSQPDSPSMEGSHPAMPAEPGTLKVSLATMPAIEKITEKESAHPSPQQLNRLTRGSGNGMTSPPTSPTEPTSQGLFKEVISPDSPSPTDHLTNANEDDLCKLAANSSTESSSGANKASTSKTQCQPLTDASGTKMTRSISMPLSKDSPGLKSARNQQPSACLLGGSNQMQRSFSVLSSQSEGKWVPSPEWVQGWKSKLPLQTVMRLLQVLVPQVEKICIDKGLTDESEILKFLQHGTLVGLLPVPHPILIRKYQANSGTTMWFRTYMWGVIYLRNHDPPIWMETEVRLFEIQRL</sequence>
<dbReference type="Proteomes" id="UP001642540">
    <property type="component" value="Unassembled WGS sequence"/>
</dbReference>
<evidence type="ECO:0008006" key="4">
    <source>
        <dbReference type="Google" id="ProtNLM"/>
    </source>
</evidence>
<dbReference type="Pfam" id="PF12722">
    <property type="entry name" value="Hid1"/>
    <property type="match status" value="1"/>
</dbReference>
<feature type="compositionally biased region" description="Polar residues" evidence="1">
    <location>
        <begin position="659"/>
        <end position="670"/>
    </location>
</feature>
<feature type="region of interest" description="Disordered" evidence="1">
    <location>
        <begin position="652"/>
        <end position="770"/>
    </location>
</feature>